<feature type="compositionally biased region" description="Polar residues" evidence="1">
    <location>
        <begin position="41"/>
        <end position="66"/>
    </location>
</feature>
<feature type="compositionally biased region" description="Basic and acidic residues" evidence="1">
    <location>
        <begin position="1053"/>
        <end position="1062"/>
    </location>
</feature>
<feature type="compositionally biased region" description="Basic and acidic residues" evidence="1">
    <location>
        <begin position="806"/>
        <end position="827"/>
    </location>
</feature>
<reference evidence="2 3" key="1">
    <citation type="submission" date="2018-04" db="EMBL/GenBank/DDBJ databases">
        <title>The genome of golden apple snail Pomacea canaliculata provides insight into stress tolerance and invasive adaptation.</title>
        <authorList>
            <person name="Liu C."/>
            <person name="Liu B."/>
            <person name="Ren Y."/>
            <person name="Zhang Y."/>
            <person name="Wang H."/>
            <person name="Li S."/>
            <person name="Jiang F."/>
            <person name="Yin L."/>
            <person name="Zhang G."/>
            <person name="Qian W."/>
            <person name="Fan W."/>
        </authorList>
    </citation>
    <scope>NUCLEOTIDE SEQUENCE [LARGE SCALE GENOMIC DNA]</scope>
    <source>
        <strain evidence="2">SZHN2017</strain>
        <tissue evidence="2">Muscle</tissue>
    </source>
</reference>
<feature type="compositionally biased region" description="Low complexity" evidence="1">
    <location>
        <begin position="967"/>
        <end position="976"/>
    </location>
</feature>
<feature type="compositionally biased region" description="Basic and acidic residues" evidence="1">
    <location>
        <begin position="979"/>
        <end position="994"/>
    </location>
</feature>
<name>A0A2T7PAJ2_POMCA</name>
<feature type="region of interest" description="Disordered" evidence="1">
    <location>
        <begin position="941"/>
        <end position="1008"/>
    </location>
</feature>
<feature type="compositionally biased region" description="Polar residues" evidence="1">
    <location>
        <begin position="75"/>
        <end position="98"/>
    </location>
</feature>
<feature type="region of interest" description="Disordered" evidence="1">
    <location>
        <begin position="356"/>
        <end position="380"/>
    </location>
</feature>
<feature type="region of interest" description="Disordered" evidence="1">
    <location>
        <begin position="598"/>
        <end position="617"/>
    </location>
</feature>
<feature type="compositionally biased region" description="Basic and acidic residues" evidence="1">
    <location>
        <begin position="881"/>
        <end position="905"/>
    </location>
</feature>
<evidence type="ECO:0000313" key="3">
    <source>
        <dbReference type="Proteomes" id="UP000245119"/>
    </source>
</evidence>
<feature type="region of interest" description="Disordered" evidence="1">
    <location>
        <begin position="1159"/>
        <end position="1206"/>
    </location>
</feature>
<feature type="region of interest" description="Disordered" evidence="1">
    <location>
        <begin position="727"/>
        <end position="785"/>
    </location>
</feature>
<dbReference type="Proteomes" id="UP000245119">
    <property type="component" value="Linkage Group LG5"/>
</dbReference>
<feature type="compositionally biased region" description="Basic and acidic residues" evidence="1">
    <location>
        <begin position="742"/>
        <end position="760"/>
    </location>
</feature>
<feature type="region of interest" description="Disordered" evidence="1">
    <location>
        <begin position="40"/>
        <end position="100"/>
    </location>
</feature>
<accession>A0A2T7PAJ2</accession>
<feature type="compositionally biased region" description="Basic and acidic residues" evidence="1">
    <location>
        <begin position="364"/>
        <end position="378"/>
    </location>
</feature>
<comment type="caution">
    <text evidence="2">The sequence shown here is derived from an EMBL/GenBank/DDBJ whole genome shotgun (WGS) entry which is preliminary data.</text>
</comment>
<feature type="region of interest" description="Disordered" evidence="1">
    <location>
        <begin position="806"/>
        <end position="907"/>
    </location>
</feature>
<feature type="region of interest" description="Disordered" evidence="1">
    <location>
        <begin position="1548"/>
        <end position="1567"/>
    </location>
</feature>
<evidence type="ECO:0000256" key="1">
    <source>
        <dbReference type="SAM" id="MobiDB-lite"/>
    </source>
</evidence>
<feature type="compositionally biased region" description="Basic and acidic residues" evidence="1">
    <location>
        <begin position="1159"/>
        <end position="1172"/>
    </location>
</feature>
<feature type="compositionally biased region" description="Basic and acidic residues" evidence="1">
    <location>
        <begin position="853"/>
        <end position="870"/>
    </location>
</feature>
<evidence type="ECO:0000313" key="2">
    <source>
        <dbReference type="EMBL" id="PVD30445.1"/>
    </source>
</evidence>
<organism evidence="2 3">
    <name type="scientific">Pomacea canaliculata</name>
    <name type="common">Golden apple snail</name>
    <dbReference type="NCBI Taxonomy" id="400727"/>
    <lineage>
        <taxon>Eukaryota</taxon>
        <taxon>Metazoa</taxon>
        <taxon>Spiralia</taxon>
        <taxon>Lophotrochozoa</taxon>
        <taxon>Mollusca</taxon>
        <taxon>Gastropoda</taxon>
        <taxon>Caenogastropoda</taxon>
        <taxon>Architaenioglossa</taxon>
        <taxon>Ampullarioidea</taxon>
        <taxon>Ampullariidae</taxon>
        <taxon>Pomacea</taxon>
    </lineage>
</organism>
<gene>
    <name evidence="2" type="ORF">C0Q70_09711</name>
</gene>
<feature type="compositionally biased region" description="Polar residues" evidence="1">
    <location>
        <begin position="768"/>
        <end position="777"/>
    </location>
</feature>
<keyword evidence="3" id="KW-1185">Reference proteome</keyword>
<proteinExistence type="predicted"/>
<dbReference type="EMBL" id="PZQS01000005">
    <property type="protein sequence ID" value="PVD30445.1"/>
    <property type="molecule type" value="Genomic_DNA"/>
</dbReference>
<feature type="compositionally biased region" description="Polar residues" evidence="1">
    <location>
        <begin position="828"/>
        <end position="847"/>
    </location>
</feature>
<sequence>MKLGDKPASAHLSSVIELEIDEDFVCASCKMSNQREDFIHGSTQSKKSSVLPENTSGAECQASDATETVLRSDDASQNAVVSSTVDIGESQSRNNDTRQPAHGSCLRYFIRDESHMADDIPSAEKHLGLSEILESSRLELGPADTCHDLSISSNTSALLFQSAASEKDNEETVHDEEAINTITLTAEEMEKLNTNHRIEILTRSPGGTDQKLFFVLDEKDTSGILCEEIQHSSESDPLAVQTSIGENYEGVMIQRSLAGANRRSETEGGSTETGSKVAKHVSAFTRIGTPVSVPANHDLERPAADHPQNSNLVHRVQGYAHEVNDASEMPFYPAADEALCAEQMSFSKRHSSFKTGASSSIMLESRHYEPPSAERSRNGDTSQKIIVAEHWNSRLNHHPAHEDEDILNLDTLNTFPHARPYVSGFAEPPNPALFSRARSGSDYASETSGSFHADLSTFYQSDEDLGRSKFFSSRRDSSRFQQYVHNRHVAYSDIYYPVADTGYDYLQPEAGPVSCDDTRYQYPLLLSSRAEGNVNAIVVGNGMQSFCREDIRPRYPPDVKLVPLSYGKDSNLYPESGENFHDAAALESATYMYVRPMRGRGLRGQGPRARTRGRRSTAGRQYLQHRLLWARYTGRSPEALSRVLQTIQDRCGIRPTNQSTSLNWDGINQETAAHYPVHHLEAVPTRGQQDFVGENERPARVPLPESTTGFLKPASIQGVLYHRERPLSANVTSGEKDVEEGYSPRHEGAGSNSLEKKRNEGSMARENLSINSPQVPSNKRLPANTGGIIQENLSAMGSVRKDEAGETIATKHADDKVDKESAGDHRNTPGQGKSNGEASCTLTADDSNTVDEDGAHTESEATNSVEDRLDSSVGEIAKFGATDKEDSATLDDKAVPSKEDARNTRDLPWGENTAAEKMETSSHGFGVDSCQKKRRCGSGTENLAFGTNDDHSSLDTTEANSKENRRAVGVAVTGAAEAEDMRTPQYVKDEKPDEQLGIPPTPSKKLRFGNRVHSTETGELSLHYSTEGSEALVKVVCESKVSFGSFEEKASKNVDKKNRDVHPASAQQKKKHVRRSLFPSPVKESRFGGGVTQQEENNHDNLADATRNGKQAATPVTVDAGQEVANLSGDTYPSVSQFLQAAATGGININIHVSNDVIKEPPARGSREDSHVGKSGPGKRSFLIGKRPGGEQNADELQSRERPAKRPHYSEAWLGQCGQNQVASDLAHLQVQAGQQTDGRNIAAFGSRFVDFSSDGLGGSELQSPSYPSSTPDALDTYYTSGYIQQYAWPLYASAQAATSRHPPVFERSDPFSPCAPSPQRPQHAPFHEVISDQYLLALESAVRASQELENKDLSVKLNAPRKTRRAVGGQDNERDFLVVETRKHRWFLGDSPLRAYPPYPGGEANTFYVSPDTAHKLQNLQPYGDMYPHHIIKSDGFIGAGQCPDYGSSGVLGAQQQHHHPHAHEAMFAEDRRGLDYKKWQESRNTSLSYVGNSQHHANGRYVPAEYASIPQASLMRSGGGHGGLAYVDNQSDGTRLKVWHRLGQSDSSGSFAVSEQPADSLPSKQVSLLDKARFRS</sequence>
<feature type="region of interest" description="Disordered" evidence="1">
    <location>
        <begin position="1053"/>
        <end position="1098"/>
    </location>
</feature>
<protein>
    <submittedName>
        <fullName evidence="2">Uncharacterized protein</fullName>
    </submittedName>
</protein>